<reference evidence="6 7" key="1">
    <citation type="submission" date="2018-06" db="EMBL/GenBank/DDBJ databases">
        <title>Noncontiguous genome sequence of Ruminococcaceae bacterium ASD2818.</title>
        <authorList>
            <person name="Chaplin A.V."/>
            <person name="Sokolova S.R."/>
            <person name="Kochetkova T.O."/>
            <person name="Goltsov A.Y."/>
            <person name="Trofimov D.Y."/>
            <person name="Efimov B.A."/>
        </authorList>
    </citation>
    <scope>NUCLEOTIDE SEQUENCE [LARGE SCALE GENOMIC DNA]</scope>
    <source>
        <strain evidence="6 7">ASD2818</strain>
    </source>
</reference>
<keyword evidence="3" id="KW-0804">Transcription</keyword>
<keyword evidence="7" id="KW-1185">Reference proteome</keyword>
<dbReference type="InterPro" id="IPR018490">
    <property type="entry name" value="cNMP-bd_dom_sf"/>
</dbReference>
<dbReference type="InterPro" id="IPR014710">
    <property type="entry name" value="RmlC-like_jellyroll"/>
</dbReference>
<accession>A0A328UM67</accession>
<dbReference type="SMART" id="SM00419">
    <property type="entry name" value="HTH_CRP"/>
    <property type="match status" value="1"/>
</dbReference>
<dbReference type="InterPro" id="IPR000595">
    <property type="entry name" value="cNMP-bd_dom"/>
</dbReference>
<evidence type="ECO:0000256" key="1">
    <source>
        <dbReference type="ARBA" id="ARBA00023015"/>
    </source>
</evidence>
<dbReference type="InterPro" id="IPR050397">
    <property type="entry name" value="Env_Response_Regulators"/>
</dbReference>
<dbReference type="PANTHER" id="PTHR24567:SF58">
    <property type="entry name" value="CYCLIC AMP-BINDING REGULATORY PROTEIN"/>
    <property type="match status" value="1"/>
</dbReference>
<proteinExistence type="predicted"/>
<keyword evidence="2" id="KW-0238">DNA-binding</keyword>
<dbReference type="Pfam" id="PF00027">
    <property type="entry name" value="cNMP_binding"/>
    <property type="match status" value="1"/>
</dbReference>
<dbReference type="InterPro" id="IPR036390">
    <property type="entry name" value="WH_DNA-bd_sf"/>
</dbReference>
<evidence type="ECO:0000256" key="2">
    <source>
        <dbReference type="ARBA" id="ARBA00023125"/>
    </source>
</evidence>
<name>A0A328UM67_9FIRM</name>
<dbReference type="Pfam" id="PF13545">
    <property type="entry name" value="HTH_Crp_2"/>
    <property type="match status" value="1"/>
</dbReference>
<dbReference type="EMBL" id="QLYR01000001">
    <property type="protein sequence ID" value="RAQ30583.1"/>
    <property type="molecule type" value="Genomic_DNA"/>
</dbReference>
<dbReference type="CDD" id="cd00038">
    <property type="entry name" value="CAP_ED"/>
    <property type="match status" value="1"/>
</dbReference>
<gene>
    <name evidence="6" type="ORF">DPQ25_03570</name>
</gene>
<sequence>MDRQALPALRHCYLCSGMTDEQILQFMDLAPGTIKLYEKGSLVFQQGDKPERLFVLIKGKACISRDTLAGKRLLIATIDRPGDVFGEVYLFIEEPYEVQAEAEERSVVLELPGTAFTAGTAAPAALGNLLKNNLLRVFAGKAYTLSNRVRVLGCGSIREKIAQYLLQRHSDGPGGVPSREQMAEYMNVARPSLSRELSRMQEEGIIELSGREITVKDQERLESYL</sequence>
<evidence type="ECO:0000313" key="7">
    <source>
        <dbReference type="Proteomes" id="UP000249377"/>
    </source>
</evidence>
<feature type="domain" description="Cyclic nucleotide-binding" evidence="4">
    <location>
        <begin position="14"/>
        <end position="116"/>
    </location>
</feature>
<protein>
    <submittedName>
        <fullName evidence="6">Crp/Fnr family transcriptional regulator</fullName>
    </submittedName>
</protein>
<dbReference type="SMART" id="SM00100">
    <property type="entry name" value="cNMP"/>
    <property type="match status" value="1"/>
</dbReference>
<evidence type="ECO:0000259" key="5">
    <source>
        <dbReference type="PROSITE" id="PS51063"/>
    </source>
</evidence>
<dbReference type="PROSITE" id="PS50042">
    <property type="entry name" value="CNMP_BINDING_3"/>
    <property type="match status" value="1"/>
</dbReference>
<dbReference type="PANTHER" id="PTHR24567">
    <property type="entry name" value="CRP FAMILY TRANSCRIPTIONAL REGULATORY PROTEIN"/>
    <property type="match status" value="1"/>
</dbReference>
<dbReference type="AlphaFoldDB" id="A0A328UM67"/>
<evidence type="ECO:0000256" key="3">
    <source>
        <dbReference type="ARBA" id="ARBA00023163"/>
    </source>
</evidence>
<dbReference type="GO" id="GO:0003677">
    <property type="term" value="F:DNA binding"/>
    <property type="evidence" value="ECO:0007669"/>
    <property type="project" value="UniProtKB-KW"/>
</dbReference>
<keyword evidence="1" id="KW-0805">Transcription regulation</keyword>
<dbReference type="InterPro" id="IPR012318">
    <property type="entry name" value="HTH_CRP"/>
</dbReference>
<feature type="domain" description="HTH crp-type" evidence="5">
    <location>
        <begin position="155"/>
        <end position="219"/>
    </location>
</feature>
<evidence type="ECO:0000313" key="6">
    <source>
        <dbReference type="EMBL" id="RAQ30583.1"/>
    </source>
</evidence>
<comment type="caution">
    <text evidence="6">The sequence shown here is derived from an EMBL/GenBank/DDBJ whole genome shotgun (WGS) entry which is preliminary data.</text>
</comment>
<dbReference type="Proteomes" id="UP000249377">
    <property type="component" value="Unassembled WGS sequence"/>
</dbReference>
<dbReference type="RefSeq" id="WP_112331778.1">
    <property type="nucleotide sequence ID" value="NZ_JBKYJQ010000003.1"/>
</dbReference>
<dbReference type="SUPFAM" id="SSF46785">
    <property type="entry name" value="Winged helix' DNA-binding domain"/>
    <property type="match status" value="1"/>
</dbReference>
<dbReference type="GO" id="GO:0005829">
    <property type="term" value="C:cytosol"/>
    <property type="evidence" value="ECO:0007669"/>
    <property type="project" value="TreeGrafter"/>
</dbReference>
<organism evidence="6 7">
    <name type="scientific">Hydrogeniiclostridium mannosilyticum</name>
    <dbReference type="NCBI Taxonomy" id="2764322"/>
    <lineage>
        <taxon>Bacteria</taxon>
        <taxon>Bacillati</taxon>
        <taxon>Bacillota</taxon>
        <taxon>Clostridia</taxon>
        <taxon>Eubacteriales</taxon>
        <taxon>Acutalibacteraceae</taxon>
        <taxon>Hydrogeniiclostridium</taxon>
    </lineage>
</organism>
<dbReference type="GO" id="GO:0003700">
    <property type="term" value="F:DNA-binding transcription factor activity"/>
    <property type="evidence" value="ECO:0007669"/>
    <property type="project" value="TreeGrafter"/>
</dbReference>
<evidence type="ECO:0000259" key="4">
    <source>
        <dbReference type="PROSITE" id="PS50042"/>
    </source>
</evidence>
<dbReference type="Gene3D" id="2.60.120.10">
    <property type="entry name" value="Jelly Rolls"/>
    <property type="match status" value="1"/>
</dbReference>
<dbReference type="PROSITE" id="PS51063">
    <property type="entry name" value="HTH_CRP_2"/>
    <property type="match status" value="1"/>
</dbReference>
<dbReference type="SUPFAM" id="SSF51206">
    <property type="entry name" value="cAMP-binding domain-like"/>
    <property type="match status" value="1"/>
</dbReference>